<gene>
    <name evidence="3" type="ORF">Q6A48_04650</name>
</gene>
<reference evidence="3 4" key="1">
    <citation type="submission" date="2023-07" db="EMBL/GenBank/DDBJ databases">
        <title>Identification of four novel Pseudomonas species associated with bacterial leaf spot of cucurbits.</title>
        <authorList>
            <person name="Fullem K.R."/>
        </authorList>
    </citation>
    <scope>NUCLEOTIDE SEQUENCE [LARGE SCALE GENOMIC DNA]</scope>
    <source>
        <strain evidence="3 4">K18</strain>
    </source>
</reference>
<dbReference type="Pfam" id="PF01546">
    <property type="entry name" value="Peptidase_M20"/>
    <property type="match status" value="1"/>
</dbReference>
<evidence type="ECO:0000259" key="2">
    <source>
        <dbReference type="Pfam" id="PF07687"/>
    </source>
</evidence>
<dbReference type="EMBL" id="JAUQOP010000004">
    <property type="protein sequence ID" value="MDO7896178.1"/>
    <property type="molecule type" value="Genomic_DNA"/>
</dbReference>
<dbReference type="Proteomes" id="UP001228019">
    <property type="component" value="Unassembled WGS sequence"/>
</dbReference>
<accession>A0ABT9BUE6</accession>
<name>A0ABT9BUE6_9PSED</name>
<dbReference type="InterPro" id="IPR017439">
    <property type="entry name" value="Amidohydrolase"/>
</dbReference>
<dbReference type="InterPro" id="IPR002933">
    <property type="entry name" value="Peptidase_M20"/>
</dbReference>
<comment type="caution">
    <text evidence="3">The sequence shown here is derived from an EMBL/GenBank/DDBJ whole genome shotgun (WGS) entry which is preliminary data.</text>
</comment>
<protein>
    <submittedName>
        <fullName evidence="3">Amidohydrolase</fullName>
    </submittedName>
</protein>
<proteinExistence type="predicted"/>
<dbReference type="PANTHER" id="PTHR11014:SF63">
    <property type="entry name" value="METALLOPEPTIDASE, PUTATIVE (AFU_ORTHOLOGUE AFUA_6G09600)-RELATED"/>
    <property type="match status" value="1"/>
</dbReference>
<evidence type="ECO:0000313" key="3">
    <source>
        <dbReference type="EMBL" id="MDO7896178.1"/>
    </source>
</evidence>
<dbReference type="PANTHER" id="PTHR11014">
    <property type="entry name" value="PEPTIDASE M20 FAMILY MEMBER"/>
    <property type="match status" value="1"/>
</dbReference>
<dbReference type="Gene3D" id="3.40.630.10">
    <property type="entry name" value="Zn peptidases"/>
    <property type="match status" value="1"/>
</dbReference>
<dbReference type="SUPFAM" id="SSF55031">
    <property type="entry name" value="Bacterial exopeptidase dimerisation domain"/>
    <property type="match status" value="1"/>
</dbReference>
<feature type="domain" description="Peptidase M20 dimerisation" evidence="2">
    <location>
        <begin position="186"/>
        <end position="276"/>
    </location>
</feature>
<keyword evidence="1" id="KW-0378">Hydrolase</keyword>
<organism evidence="3 4">
    <name type="scientific">Pseudomonas citrulli</name>
    <dbReference type="NCBI Taxonomy" id="3064347"/>
    <lineage>
        <taxon>Bacteria</taxon>
        <taxon>Pseudomonadati</taxon>
        <taxon>Pseudomonadota</taxon>
        <taxon>Gammaproteobacteria</taxon>
        <taxon>Pseudomonadales</taxon>
        <taxon>Pseudomonadaceae</taxon>
        <taxon>Pseudomonas</taxon>
    </lineage>
</organism>
<dbReference type="Gene3D" id="3.30.70.360">
    <property type="match status" value="1"/>
</dbReference>
<dbReference type="PIRSF" id="PIRSF005962">
    <property type="entry name" value="Pept_M20D_amidohydro"/>
    <property type="match status" value="1"/>
</dbReference>
<dbReference type="RefSeq" id="WP_304552408.1">
    <property type="nucleotide sequence ID" value="NZ_JAUQOP010000004.1"/>
</dbReference>
<keyword evidence="4" id="KW-1185">Reference proteome</keyword>
<evidence type="ECO:0000256" key="1">
    <source>
        <dbReference type="ARBA" id="ARBA00022801"/>
    </source>
</evidence>
<dbReference type="Pfam" id="PF07687">
    <property type="entry name" value="M20_dimer"/>
    <property type="match status" value="1"/>
</dbReference>
<dbReference type="InterPro" id="IPR011650">
    <property type="entry name" value="Peptidase_M20_dimer"/>
</dbReference>
<dbReference type="SUPFAM" id="SSF53187">
    <property type="entry name" value="Zn-dependent exopeptidases"/>
    <property type="match status" value="1"/>
</dbReference>
<dbReference type="NCBIfam" id="TIGR01891">
    <property type="entry name" value="amidohydrolases"/>
    <property type="match status" value="1"/>
</dbReference>
<sequence>MMLTESQQQDLEHRLIELRRSLHRIPELAYQELRTSDLVCQRLEALGIPFICGLAKTGVVGVITKGSGGPCIALRADMDALPITEHNRFEHVSRHAGCMHACGHDGHMAMLLGGAELISRQLDFNGTVCLVFQPAEEGHAGARAMLDDGLLERFPIQAIAGLHNWPSLPAHSFATRPGALMASSNKFEIHLEGRGGHAAQPHIATNPITAAAQLCLGLQALVASEVNACEGAVLTVTELQAGNGFNVIPDRVAIRGTVRAFDSLAVERLAGAIERLSEGIGRAFGCQATVDFRRSYPALINHSFMVGLALEAARQVFAPQQVSALAEPTMAAEDFAFYSERIPSVFAFIGSARHPDEPPLHSAHYDFNDAILYSGAAWFASFAATCFAALSATNDLGGHANVSGQR</sequence>
<dbReference type="InterPro" id="IPR036264">
    <property type="entry name" value="Bact_exopeptidase_dim_dom"/>
</dbReference>
<evidence type="ECO:0000313" key="4">
    <source>
        <dbReference type="Proteomes" id="UP001228019"/>
    </source>
</evidence>